<evidence type="ECO:0000313" key="3">
    <source>
        <dbReference type="Proteomes" id="UP000019116"/>
    </source>
</evidence>
<dbReference type="Proteomes" id="UP000019116">
    <property type="component" value="Chromosome 4A"/>
</dbReference>
<sequence length="226" mass="24325">MVTTSSGPRLPLLALPSSPTNRANPCKMSSGREEPQPDTRGGHRWLSAAIDGDLNAPTLKARLIFYRQQGASSLLAPVGLSGSLGSPSSGSGQHRLLALDPLVPDLAAAGCEEEDEVQHATTKEGAEPSTRFCLVKEGQRSQVAERSRLPSGSSRSSRDSSMHISTIKEGKDEAEEFLKMAKEKTDDVAEGAKETVQETKEVVLGESDDDMDKFKQRVEQGSYDQK</sequence>
<dbReference type="Gramene" id="TraesCS4A02G174900.1">
    <property type="protein sequence ID" value="TraesCS4A02G174900.1"/>
    <property type="gene ID" value="TraesCS4A02G174900"/>
</dbReference>
<keyword evidence="3" id="KW-1185">Reference proteome</keyword>
<evidence type="ECO:0000313" key="2">
    <source>
        <dbReference type="EnsemblPlants" id="TraesCS4A02G174900.1"/>
    </source>
</evidence>
<feature type="compositionally biased region" description="Basic and acidic residues" evidence="1">
    <location>
        <begin position="137"/>
        <end position="148"/>
    </location>
</feature>
<feature type="region of interest" description="Disordered" evidence="1">
    <location>
        <begin position="1"/>
        <end position="42"/>
    </location>
</feature>
<dbReference type="Gramene" id="TraesCAD_scaffold_048728_01G000200.1">
    <property type="protein sequence ID" value="TraesCAD_scaffold_048728_01G000200.1"/>
    <property type="gene ID" value="TraesCAD_scaffold_048728_01G000200"/>
</dbReference>
<reference evidence="2" key="2">
    <citation type="submission" date="2018-10" db="UniProtKB">
        <authorList>
            <consortium name="EnsemblPlants"/>
        </authorList>
    </citation>
    <scope>IDENTIFICATION</scope>
</reference>
<feature type="region of interest" description="Disordered" evidence="1">
    <location>
        <begin position="113"/>
        <end position="226"/>
    </location>
</feature>
<dbReference type="AlphaFoldDB" id="A0A3B6HV40"/>
<feature type="compositionally biased region" description="Basic and acidic residues" evidence="1">
    <location>
        <begin position="30"/>
        <end position="41"/>
    </location>
</feature>
<dbReference type="Gramene" id="TraesWEE_scaffold_030947_01G000100.1">
    <property type="protein sequence ID" value="TraesWEE_scaffold_030947_01G000100.1"/>
    <property type="gene ID" value="TraesWEE_scaffold_030947_01G000100"/>
</dbReference>
<reference evidence="2" key="1">
    <citation type="submission" date="2018-08" db="EMBL/GenBank/DDBJ databases">
        <authorList>
            <person name="Rossello M."/>
        </authorList>
    </citation>
    <scope>NUCLEOTIDE SEQUENCE [LARGE SCALE GENOMIC DNA]</scope>
    <source>
        <strain evidence="2">cv. Chinese Spring</strain>
    </source>
</reference>
<feature type="compositionally biased region" description="Basic and acidic residues" evidence="1">
    <location>
        <begin position="156"/>
        <end position="203"/>
    </location>
</feature>
<feature type="compositionally biased region" description="Low complexity" evidence="1">
    <location>
        <begin position="1"/>
        <end position="19"/>
    </location>
</feature>
<dbReference type="Gramene" id="TraesCS4A03G0479000.1">
    <property type="protein sequence ID" value="TraesCS4A03G0479000.1.CDS"/>
    <property type="gene ID" value="TraesCS4A03G0479000"/>
</dbReference>
<feature type="compositionally biased region" description="Basic and acidic residues" evidence="1">
    <location>
        <begin position="117"/>
        <end position="126"/>
    </location>
</feature>
<name>A0A3B6HV40_WHEAT</name>
<dbReference type="PaxDb" id="4565-Traes_7AS_E4F2DB229.1"/>
<dbReference type="EnsemblPlants" id="TraesCS4A02G174900.1">
    <property type="protein sequence ID" value="TraesCS4A02G174900.1"/>
    <property type="gene ID" value="TraesCS4A02G174900"/>
</dbReference>
<proteinExistence type="predicted"/>
<dbReference type="SMR" id="A0A3B6HV40"/>
<organism evidence="2">
    <name type="scientific">Triticum aestivum</name>
    <name type="common">Wheat</name>
    <dbReference type="NCBI Taxonomy" id="4565"/>
    <lineage>
        <taxon>Eukaryota</taxon>
        <taxon>Viridiplantae</taxon>
        <taxon>Streptophyta</taxon>
        <taxon>Embryophyta</taxon>
        <taxon>Tracheophyta</taxon>
        <taxon>Spermatophyta</taxon>
        <taxon>Magnoliopsida</taxon>
        <taxon>Liliopsida</taxon>
        <taxon>Poales</taxon>
        <taxon>Poaceae</taxon>
        <taxon>BOP clade</taxon>
        <taxon>Pooideae</taxon>
        <taxon>Triticodae</taxon>
        <taxon>Triticeae</taxon>
        <taxon>Triticinae</taxon>
        <taxon>Triticum</taxon>
    </lineage>
</organism>
<dbReference type="Gramene" id="TraesROB_scaffold_029372_01G000200.1">
    <property type="protein sequence ID" value="TraesROB_scaffold_029372_01G000200.1"/>
    <property type="gene ID" value="TraesROB_scaffold_029372_01G000200"/>
</dbReference>
<accession>A0A3B6HV40</accession>
<dbReference type="Gramene" id="TraesCLE_scaffold_036322_01G000200.1">
    <property type="protein sequence ID" value="TraesCLE_scaffold_036322_01G000200.1"/>
    <property type="gene ID" value="TraesCLE_scaffold_036322_01G000200"/>
</dbReference>
<evidence type="ECO:0000256" key="1">
    <source>
        <dbReference type="SAM" id="MobiDB-lite"/>
    </source>
</evidence>
<protein>
    <submittedName>
        <fullName evidence="2">Uncharacterized protein</fullName>
    </submittedName>
</protein>
<dbReference type="OrthoDB" id="955245at2759"/>